<proteinExistence type="predicted"/>
<gene>
    <name evidence="1" type="ORF">RGI145_19555</name>
</gene>
<dbReference type="STRING" id="257708.RGI145_19555"/>
<sequence>MEDWLAWVWRAWHALHDERSHTLVGISVPLGAMILKPRPGRIPWSAVDRWCRRHRYCRSQQDFLHRMVRAMDQEFLAWWASKEGKG</sequence>
<dbReference type="Proteomes" id="UP000185494">
    <property type="component" value="Chromosome 2"/>
</dbReference>
<protein>
    <submittedName>
        <fullName evidence="1">Uncharacterized protein</fullName>
    </submittedName>
</protein>
<accession>A0A1L7ALC0</accession>
<reference evidence="1 2" key="1">
    <citation type="submission" date="2016-05" db="EMBL/GenBank/DDBJ databases">
        <title>Complete Genome and Methylome Analysis of Psychrotrophic Bacterial Isolates from Antarctic Lake Untersee.</title>
        <authorList>
            <person name="Fomenkov A."/>
            <person name="Akimov V.N."/>
            <person name="Vasilyeva L.V."/>
            <person name="Andersen D."/>
            <person name="Vincze T."/>
            <person name="Roberts R.J."/>
        </authorList>
    </citation>
    <scope>NUCLEOTIDE SEQUENCE [LARGE SCALE GENOMIC DNA]</scope>
    <source>
        <strain evidence="1 2">U14-5</strain>
    </source>
</reference>
<dbReference type="AlphaFoldDB" id="A0A1L7ALC0"/>
<dbReference type="InterPro" id="IPR056919">
    <property type="entry name" value="Phage_TAC_18"/>
</dbReference>
<name>A0A1L7ALC0_9PROT</name>
<organism evidence="1 2">
    <name type="scientific">Roseomonas gilardii</name>
    <dbReference type="NCBI Taxonomy" id="257708"/>
    <lineage>
        <taxon>Bacteria</taxon>
        <taxon>Pseudomonadati</taxon>
        <taxon>Pseudomonadota</taxon>
        <taxon>Alphaproteobacteria</taxon>
        <taxon>Acetobacterales</taxon>
        <taxon>Roseomonadaceae</taxon>
        <taxon>Roseomonas</taxon>
    </lineage>
</organism>
<dbReference type="Pfam" id="PF23812">
    <property type="entry name" value="Phage_TAC_18"/>
    <property type="match status" value="1"/>
</dbReference>
<dbReference type="KEGG" id="rgi:RGI145_19555"/>
<evidence type="ECO:0000313" key="2">
    <source>
        <dbReference type="Proteomes" id="UP000185494"/>
    </source>
</evidence>
<evidence type="ECO:0000313" key="1">
    <source>
        <dbReference type="EMBL" id="APT59544.1"/>
    </source>
</evidence>
<dbReference type="EMBL" id="CP015584">
    <property type="protein sequence ID" value="APT59544.1"/>
    <property type="molecule type" value="Genomic_DNA"/>
</dbReference>